<organism evidence="3 4">
    <name type="scientific">Ascobolus immersus RN42</name>
    <dbReference type="NCBI Taxonomy" id="1160509"/>
    <lineage>
        <taxon>Eukaryota</taxon>
        <taxon>Fungi</taxon>
        <taxon>Dikarya</taxon>
        <taxon>Ascomycota</taxon>
        <taxon>Pezizomycotina</taxon>
        <taxon>Pezizomycetes</taxon>
        <taxon>Pezizales</taxon>
        <taxon>Ascobolaceae</taxon>
        <taxon>Ascobolus</taxon>
    </lineage>
</organism>
<dbReference type="PROSITE" id="PS50181">
    <property type="entry name" value="FBOX"/>
    <property type="match status" value="1"/>
</dbReference>
<evidence type="ECO:0000256" key="1">
    <source>
        <dbReference type="SAM" id="MobiDB-lite"/>
    </source>
</evidence>
<gene>
    <name evidence="3" type="ORF">BJ508DRAFT_325381</name>
</gene>
<sequence length="484" mass="54607">MSLISSKSGDVRLLRISERSNALQFSRSLFFNGASSPFDPTSSTWARNTTTKAYSYLRTLDQARSNPNLLASQRQRKLLTESGSSDLNIEAQRKAQQSSSTTSGGRIQYRFSSLLPPIQNTILKANSKRLSSSGSIRSFASSLGRKRKYTPPANLHTLPTEIIDEIARYLDQKTLHALLLTAKRTTDPAAVALYRAPQFASTYRFAQFVHIVSRKRYYASKVKHLDLATMVASMDPEEAVAGWREWKFRFDPLHTIRKEKGSPEPEKEKSKAVTVYANDKKPKYKRMRRWSKVNKEQPKILYTVQTTDKNGGKVGKKGTHPQPSKFLEQFHTSRDVPLGAVLHLLAACPSLRSLDLSNVQLSEDYAMPPSPKSQPAETFTGLVFVSDTPRRHLWNDSQVNKVTAQTHINNAILKLHRLEELKVAGATWVNKEIVTRWLKECRGLKHVDFTGCGMVARLAWAIEGTVQQVMDILEPPPVVEEDDW</sequence>
<dbReference type="OrthoDB" id="5351126at2759"/>
<evidence type="ECO:0000259" key="2">
    <source>
        <dbReference type="PROSITE" id="PS50181"/>
    </source>
</evidence>
<evidence type="ECO:0000313" key="4">
    <source>
        <dbReference type="Proteomes" id="UP000275078"/>
    </source>
</evidence>
<dbReference type="InterPro" id="IPR032675">
    <property type="entry name" value="LRR_dom_sf"/>
</dbReference>
<feature type="domain" description="F-box" evidence="2">
    <location>
        <begin position="152"/>
        <end position="184"/>
    </location>
</feature>
<proteinExistence type="predicted"/>
<accession>A0A3N4I981</accession>
<dbReference type="STRING" id="1160509.A0A3N4I981"/>
<dbReference type="InterPro" id="IPR001810">
    <property type="entry name" value="F-box_dom"/>
</dbReference>
<dbReference type="AlphaFoldDB" id="A0A3N4I981"/>
<protein>
    <recommendedName>
        <fullName evidence="2">F-box domain-containing protein</fullName>
    </recommendedName>
</protein>
<dbReference type="Gene3D" id="3.80.10.10">
    <property type="entry name" value="Ribonuclease Inhibitor"/>
    <property type="match status" value="1"/>
</dbReference>
<feature type="region of interest" description="Disordered" evidence="1">
    <location>
        <begin position="81"/>
        <end position="104"/>
    </location>
</feature>
<feature type="compositionally biased region" description="Polar residues" evidence="1">
    <location>
        <begin position="94"/>
        <end position="104"/>
    </location>
</feature>
<evidence type="ECO:0000313" key="3">
    <source>
        <dbReference type="EMBL" id="RPA82643.1"/>
    </source>
</evidence>
<name>A0A3N4I981_ASCIM</name>
<dbReference type="SUPFAM" id="SSF52047">
    <property type="entry name" value="RNI-like"/>
    <property type="match status" value="1"/>
</dbReference>
<dbReference type="Proteomes" id="UP000275078">
    <property type="component" value="Unassembled WGS sequence"/>
</dbReference>
<reference evidence="3 4" key="1">
    <citation type="journal article" date="2018" name="Nat. Ecol. Evol.">
        <title>Pezizomycetes genomes reveal the molecular basis of ectomycorrhizal truffle lifestyle.</title>
        <authorList>
            <person name="Murat C."/>
            <person name="Payen T."/>
            <person name="Noel B."/>
            <person name="Kuo A."/>
            <person name="Morin E."/>
            <person name="Chen J."/>
            <person name="Kohler A."/>
            <person name="Krizsan K."/>
            <person name="Balestrini R."/>
            <person name="Da Silva C."/>
            <person name="Montanini B."/>
            <person name="Hainaut M."/>
            <person name="Levati E."/>
            <person name="Barry K.W."/>
            <person name="Belfiori B."/>
            <person name="Cichocki N."/>
            <person name="Clum A."/>
            <person name="Dockter R.B."/>
            <person name="Fauchery L."/>
            <person name="Guy J."/>
            <person name="Iotti M."/>
            <person name="Le Tacon F."/>
            <person name="Lindquist E.A."/>
            <person name="Lipzen A."/>
            <person name="Malagnac F."/>
            <person name="Mello A."/>
            <person name="Molinier V."/>
            <person name="Miyauchi S."/>
            <person name="Poulain J."/>
            <person name="Riccioni C."/>
            <person name="Rubini A."/>
            <person name="Sitrit Y."/>
            <person name="Splivallo R."/>
            <person name="Traeger S."/>
            <person name="Wang M."/>
            <person name="Zifcakova L."/>
            <person name="Wipf D."/>
            <person name="Zambonelli A."/>
            <person name="Paolocci F."/>
            <person name="Nowrousian M."/>
            <person name="Ottonello S."/>
            <person name="Baldrian P."/>
            <person name="Spatafora J.W."/>
            <person name="Henrissat B."/>
            <person name="Nagy L.G."/>
            <person name="Aury J.M."/>
            <person name="Wincker P."/>
            <person name="Grigoriev I.V."/>
            <person name="Bonfante P."/>
            <person name="Martin F.M."/>
        </authorList>
    </citation>
    <scope>NUCLEOTIDE SEQUENCE [LARGE SCALE GENOMIC DNA]</scope>
    <source>
        <strain evidence="3 4">RN42</strain>
    </source>
</reference>
<keyword evidence="4" id="KW-1185">Reference proteome</keyword>
<dbReference type="EMBL" id="ML119670">
    <property type="protein sequence ID" value="RPA82643.1"/>
    <property type="molecule type" value="Genomic_DNA"/>
</dbReference>